<comment type="caution">
    <text evidence="1">The sequence shown here is derived from an EMBL/GenBank/DDBJ whole genome shotgun (WGS) entry which is preliminary data.</text>
</comment>
<accession>A0ACB9W793</accession>
<reference evidence="1" key="1">
    <citation type="submission" date="2022-05" db="EMBL/GenBank/DDBJ databases">
        <title>Chromosome-level genome of Chaenocephalus aceratus.</title>
        <authorList>
            <person name="Park H."/>
        </authorList>
    </citation>
    <scope>NUCLEOTIDE SEQUENCE</scope>
    <source>
        <strain evidence="1">KU_202001</strain>
    </source>
</reference>
<name>A0ACB9W793_CHAAC</name>
<evidence type="ECO:0000313" key="2">
    <source>
        <dbReference type="Proteomes" id="UP001057452"/>
    </source>
</evidence>
<organism evidence="1 2">
    <name type="scientific">Chaenocephalus aceratus</name>
    <name type="common">Blackfin icefish</name>
    <name type="synonym">Chaenichthys aceratus</name>
    <dbReference type="NCBI Taxonomy" id="36190"/>
    <lineage>
        <taxon>Eukaryota</taxon>
        <taxon>Metazoa</taxon>
        <taxon>Chordata</taxon>
        <taxon>Craniata</taxon>
        <taxon>Vertebrata</taxon>
        <taxon>Euteleostomi</taxon>
        <taxon>Actinopterygii</taxon>
        <taxon>Neopterygii</taxon>
        <taxon>Teleostei</taxon>
        <taxon>Neoteleostei</taxon>
        <taxon>Acanthomorphata</taxon>
        <taxon>Eupercaria</taxon>
        <taxon>Perciformes</taxon>
        <taxon>Notothenioidei</taxon>
        <taxon>Channichthyidae</taxon>
        <taxon>Chaenocephalus</taxon>
    </lineage>
</organism>
<dbReference type="EMBL" id="CM043802">
    <property type="protein sequence ID" value="KAI4808669.1"/>
    <property type="molecule type" value="Genomic_DNA"/>
</dbReference>
<dbReference type="Proteomes" id="UP001057452">
    <property type="component" value="Chromosome 18"/>
</dbReference>
<proteinExistence type="predicted"/>
<keyword evidence="2" id="KW-1185">Reference proteome</keyword>
<protein>
    <submittedName>
        <fullName evidence="1">Uncharacterized protein</fullName>
    </submittedName>
</protein>
<sequence>MSAKEEESSGLVNVIAGVFHKGYETVASILGPPGSARAEVEHQPKAVSSIDLTDKTVTPSDESSTHFVDNTAAIQKIEDQIQDVPPQHNTEYLTSAEPYMLDSPSPPTSESDDGVSLDKGPQQTNMEGVSATSQQPSSNESLTARQKAKEKSSRPSEEKTDTELVCSKQTSSTPGPPKKDSNTAFQASSAKDIESITPSKSQIHVVPQQTTLSHYQKDTSSKRNKKLTSSKSGKIENDEKSVKPVQIEKRNGRNKADKTMLVTRLLIKATPHIDDGLHGANDKDDGDKDGELAEINSRKEMRDEELDFGFESVDVDTGCSQEERKRERSQLLLPPIKGRANDTSQRPADGAASVEGFSPSPSSTASRFVPSLHHFQPEKINYEMLDPYDIKINNKRLFMALQNLAYRG</sequence>
<evidence type="ECO:0000313" key="1">
    <source>
        <dbReference type="EMBL" id="KAI4808669.1"/>
    </source>
</evidence>
<gene>
    <name evidence="1" type="ORF">KUCAC02_000717</name>
</gene>